<evidence type="ECO:0000256" key="4">
    <source>
        <dbReference type="SAM" id="MobiDB-lite"/>
    </source>
</evidence>
<dbReference type="EMBL" id="VSSQ01002009">
    <property type="protein sequence ID" value="MPM12688.1"/>
    <property type="molecule type" value="Genomic_DNA"/>
</dbReference>
<dbReference type="InterPro" id="IPR027417">
    <property type="entry name" value="P-loop_NTPase"/>
</dbReference>
<dbReference type="InterPro" id="IPR003593">
    <property type="entry name" value="AAA+_ATPase"/>
</dbReference>
<dbReference type="AlphaFoldDB" id="A0A644XA28"/>
<evidence type="ECO:0000256" key="1">
    <source>
        <dbReference type="ARBA" id="ARBA00022737"/>
    </source>
</evidence>
<evidence type="ECO:0000313" key="6">
    <source>
        <dbReference type="EMBL" id="MPM12688.1"/>
    </source>
</evidence>
<keyword evidence="1" id="KW-0677">Repeat</keyword>
<feature type="domain" description="ABC transporter" evidence="5">
    <location>
        <begin position="342"/>
        <end position="532"/>
    </location>
</feature>
<gene>
    <name evidence="6" type="primary">ettA_26</name>
    <name evidence="6" type="ORF">SDC9_59042</name>
</gene>
<dbReference type="FunFam" id="3.40.50.300:FF:001320">
    <property type="entry name" value="Heme ABC transporter ATP-binding protein"/>
    <property type="match status" value="1"/>
</dbReference>
<protein>
    <submittedName>
        <fullName evidence="6">Energy-dependent translational throttle protein EttA</fullName>
    </submittedName>
</protein>
<feature type="region of interest" description="Disordered" evidence="4">
    <location>
        <begin position="242"/>
        <end position="278"/>
    </location>
</feature>
<comment type="caution">
    <text evidence="6">The sequence shown here is derived from an EMBL/GenBank/DDBJ whole genome shotgun (WGS) entry which is preliminary data.</text>
</comment>
<dbReference type="Gene3D" id="3.40.50.300">
    <property type="entry name" value="P-loop containing nucleotide triphosphate hydrolases"/>
    <property type="match status" value="2"/>
</dbReference>
<organism evidence="6">
    <name type="scientific">bioreactor metagenome</name>
    <dbReference type="NCBI Taxonomy" id="1076179"/>
    <lineage>
        <taxon>unclassified sequences</taxon>
        <taxon>metagenomes</taxon>
        <taxon>ecological metagenomes</taxon>
    </lineage>
</organism>
<dbReference type="PANTHER" id="PTHR19211:SF6">
    <property type="entry name" value="BLL7188 PROTEIN"/>
    <property type="match status" value="1"/>
</dbReference>
<feature type="domain" description="ABC transporter" evidence="5">
    <location>
        <begin position="2"/>
        <end position="240"/>
    </location>
</feature>
<dbReference type="GO" id="GO:0016887">
    <property type="term" value="F:ATP hydrolysis activity"/>
    <property type="evidence" value="ECO:0007669"/>
    <property type="project" value="InterPro"/>
</dbReference>
<feature type="compositionally biased region" description="Basic and acidic residues" evidence="4">
    <location>
        <begin position="248"/>
        <end position="269"/>
    </location>
</feature>
<dbReference type="Pfam" id="PF00005">
    <property type="entry name" value="ABC_tran"/>
    <property type="match status" value="2"/>
</dbReference>
<evidence type="ECO:0000256" key="3">
    <source>
        <dbReference type="ARBA" id="ARBA00022840"/>
    </source>
</evidence>
<evidence type="ECO:0000256" key="2">
    <source>
        <dbReference type="ARBA" id="ARBA00022741"/>
    </source>
</evidence>
<reference evidence="6" key="1">
    <citation type="submission" date="2019-08" db="EMBL/GenBank/DDBJ databases">
        <authorList>
            <person name="Kucharzyk K."/>
            <person name="Murdoch R.W."/>
            <person name="Higgins S."/>
            <person name="Loffler F."/>
        </authorList>
    </citation>
    <scope>NUCLEOTIDE SEQUENCE</scope>
</reference>
<dbReference type="InterPro" id="IPR017871">
    <property type="entry name" value="ABC_transporter-like_CS"/>
</dbReference>
<sequence>MLVLQNISYSHPDKELLFHDINLTVNANNKIGLIGNNGCGKSTLLRIIAGETTHYDHKNPHSVSYESNPFYIPQVFGQFNHLTVSHVLKVQEKINALREIEKGNLTEKNYEILAEEWTIEQRCIDALSAWNIQYVSLDQRMASLSGGEKTKVFLAALNVHKPKLILLDEPSNHLDINGRELLYEYIASTQSTFLIVSHDRKLLNLMQGICELTNRGIISYGGNYDFYVQQKQIRQNALSESIRNSETSLRKAREKERETLERQQRMDSRGKKKQEKSGVARILMNTLRNNAENSTSKIKSTHSNKIEEIHRELQEKRSCLPGIDTIKFGFDNSRLYKGKTLIKAKEINFSYNEEYLWKDNLSLEILSGERISLEGANGSGKTTLINLIIGNLKPNHGSIVRAKNTSVYIDQDYSQILKSRTVYEQAQSYNNLPLKEHEVRTRLNRFLFGKEHWSKPCEALSGGERMRLMLCCLTIGSQSPDIIVLDEPTNNLDIQNIEILTNAINEYEGTLIIVSHDQYFLKQINIHRTITVNS</sequence>
<evidence type="ECO:0000259" key="5">
    <source>
        <dbReference type="PROSITE" id="PS50893"/>
    </source>
</evidence>
<dbReference type="PROSITE" id="PS50893">
    <property type="entry name" value="ABC_TRANSPORTER_2"/>
    <property type="match status" value="2"/>
</dbReference>
<dbReference type="PANTHER" id="PTHR19211">
    <property type="entry name" value="ATP-BINDING TRANSPORT PROTEIN-RELATED"/>
    <property type="match status" value="1"/>
</dbReference>
<dbReference type="SMART" id="SM00382">
    <property type="entry name" value="AAA"/>
    <property type="match status" value="2"/>
</dbReference>
<dbReference type="InterPro" id="IPR003439">
    <property type="entry name" value="ABC_transporter-like_ATP-bd"/>
</dbReference>
<keyword evidence="2" id="KW-0547">Nucleotide-binding</keyword>
<dbReference type="GO" id="GO:0005524">
    <property type="term" value="F:ATP binding"/>
    <property type="evidence" value="ECO:0007669"/>
    <property type="project" value="UniProtKB-KW"/>
</dbReference>
<dbReference type="CDD" id="cd03221">
    <property type="entry name" value="ABCF_EF-3"/>
    <property type="match status" value="2"/>
</dbReference>
<proteinExistence type="predicted"/>
<dbReference type="PROSITE" id="PS00211">
    <property type="entry name" value="ABC_TRANSPORTER_1"/>
    <property type="match status" value="1"/>
</dbReference>
<dbReference type="SUPFAM" id="SSF52540">
    <property type="entry name" value="P-loop containing nucleoside triphosphate hydrolases"/>
    <property type="match status" value="2"/>
</dbReference>
<keyword evidence="3" id="KW-0067">ATP-binding</keyword>
<accession>A0A644XA28</accession>
<name>A0A644XA28_9ZZZZ</name>
<dbReference type="NCBIfam" id="NF000355">
    <property type="entry name" value="ribo_prot_ABC_F"/>
    <property type="match status" value="1"/>
</dbReference>
<dbReference type="InterPro" id="IPR050611">
    <property type="entry name" value="ABCF"/>
</dbReference>